<name>A0A344TKE2_9BACT</name>
<dbReference type="RefSeq" id="WP_114067897.1">
    <property type="nucleotide sequence ID" value="NZ_CP030850.1"/>
</dbReference>
<keyword evidence="3" id="KW-1185">Reference proteome</keyword>
<proteinExistence type="predicted"/>
<gene>
    <name evidence="2" type="ORF">DR864_15820</name>
</gene>
<evidence type="ECO:0008006" key="4">
    <source>
        <dbReference type="Google" id="ProtNLM"/>
    </source>
</evidence>
<accession>A0A344TKE2</accession>
<dbReference type="EMBL" id="CP030850">
    <property type="protein sequence ID" value="AXE19113.1"/>
    <property type="molecule type" value="Genomic_DNA"/>
</dbReference>
<evidence type="ECO:0000256" key="1">
    <source>
        <dbReference type="SAM" id="SignalP"/>
    </source>
</evidence>
<reference evidence="2 3" key="1">
    <citation type="submission" date="2018-07" db="EMBL/GenBank/DDBJ databases">
        <title>Genome sequencing of Runella.</title>
        <authorList>
            <person name="Baek M.-G."/>
            <person name="Yi H."/>
        </authorList>
    </citation>
    <scope>NUCLEOTIDE SEQUENCE [LARGE SCALE GENOMIC DNA]</scope>
    <source>
        <strain evidence="2 3">HYN0085</strain>
    </source>
</reference>
<evidence type="ECO:0000313" key="3">
    <source>
        <dbReference type="Proteomes" id="UP000251993"/>
    </source>
</evidence>
<organism evidence="2 3">
    <name type="scientific">Runella rosea</name>
    <dbReference type="NCBI Taxonomy" id="2259595"/>
    <lineage>
        <taxon>Bacteria</taxon>
        <taxon>Pseudomonadati</taxon>
        <taxon>Bacteroidota</taxon>
        <taxon>Cytophagia</taxon>
        <taxon>Cytophagales</taxon>
        <taxon>Spirosomataceae</taxon>
        <taxon>Runella</taxon>
    </lineage>
</organism>
<protein>
    <recommendedName>
        <fullName evidence="4">Outer membrane protein beta-barrel domain-containing protein</fullName>
    </recommendedName>
</protein>
<dbReference type="OrthoDB" id="892855at2"/>
<evidence type="ECO:0000313" key="2">
    <source>
        <dbReference type="EMBL" id="AXE19113.1"/>
    </source>
</evidence>
<sequence length="249" mass="28042">MKLLHLFSLIFLSMFLKTHAQQDSVSIPDPDEFQRHSHIYIGAPFINFNVTHYPHLRQAFKSQGVGYSAVQFNTIASYGGALQQGRYKFGVEAIYGLPGSDTKKQTKVTGSYIAYLLNAGYAVFFERNRQYFINVGVGRVESTASVYTTDASQTLAFNNLLSTPIVGQSPALVHRNTFFEISLERTIRPTRPVSLNSVFRIGYRLGINTVPWKTDNNISLSNAPVDRIHQVFIQSIFVISKSHKRKSKV</sequence>
<dbReference type="Proteomes" id="UP000251993">
    <property type="component" value="Chromosome"/>
</dbReference>
<dbReference type="KEGG" id="run:DR864_15820"/>
<feature type="signal peptide" evidence="1">
    <location>
        <begin position="1"/>
        <end position="20"/>
    </location>
</feature>
<keyword evidence="1" id="KW-0732">Signal</keyword>
<dbReference type="AlphaFoldDB" id="A0A344TKE2"/>
<feature type="chain" id="PRO_5017030731" description="Outer membrane protein beta-barrel domain-containing protein" evidence="1">
    <location>
        <begin position="21"/>
        <end position="249"/>
    </location>
</feature>